<sequence>MNPISYPSSRVSQLDAGILDTELFTLLKDQVKSIFQLHETSGTNSYASHLSYSKHPELYSLLLNLLIFKLTVWKSGASYGSSLQNLKLTNVKNGQVIGLNKKGLLLAVVVGTYLYKRVETLLYQMDENEIEAEASGDYDSIRYKFKSFVVNNRNKVLTKIDDVLKIANLINFTMFLVNGKYSSIVHRLFGITETPLISDLLKFNGSNVNYEFQNRQLVWNVMTEFLVFLLPLLQVRKLRSTMGKLLSKGIRGNAVEGQKSSGNMSSSSSNSKFTRYRNLPLLECAICHDNNDKASRSGGRVFATAGPVTNPCITNCGHVYCYVCIATQFNIIKSSGDSVSCLRCDSKLEWFQEFEADEKAIDVDAIVVEQEDVENEGDSENNMAQISDEEDIQSLNSIKSDDDGDDDGDDDDNSSNPYLPEKSQSFSKLERRLSHRLSIFEKSEYSAELSENDDDDYSEEEEMEADETMF</sequence>
<dbReference type="HOGENOM" id="CLU_024591_0_0_1"/>
<dbReference type="OMA" id="CQPWNGD"/>
<keyword evidence="11" id="KW-0653">Protein transport</keyword>
<dbReference type="InterPro" id="IPR017907">
    <property type="entry name" value="Znf_RING_CS"/>
</dbReference>
<accession>A5DTE8</accession>
<evidence type="ECO:0000256" key="15">
    <source>
        <dbReference type="PROSITE-ProRule" id="PRU00175"/>
    </source>
</evidence>
<dbReference type="InterPro" id="IPR025654">
    <property type="entry name" value="PEX2/10"/>
</dbReference>
<dbReference type="STRING" id="379508.A5DTE8"/>
<keyword evidence="6" id="KW-0812">Transmembrane</keyword>
<comment type="subcellular location">
    <subcellularLocation>
        <location evidence="1">Peroxisome membrane</location>
        <topology evidence="1">Multi-pass membrane protein</topology>
    </subcellularLocation>
</comment>
<keyword evidence="8 15" id="KW-0863">Zinc-finger</keyword>
<dbReference type="InterPro" id="IPR013083">
    <property type="entry name" value="Znf_RING/FYVE/PHD"/>
</dbReference>
<feature type="region of interest" description="Disordered" evidence="16">
    <location>
        <begin position="443"/>
        <end position="470"/>
    </location>
</feature>
<dbReference type="GO" id="GO:0008270">
    <property type="term" value="F:zinc ion binding"/>
    <property type="evidence" value="ECO:0007669"/>
    <property type="project" value="UniProtKB-KW"/>
</dbReference>
<evidence type="ECO:0000313" key="19">
    <source>
        <dbReference type="Proteomes" id="UP000001996"/>
    </source>
</evidence>
<dbReference type="PANTHER" id="PTHR23350">
    <property type="entry name" value="PEROXISOME ASSEMBLY PROTEIN 10"/>
    <property type="match status" value="1"/>
</dbReference>
<dbReference type="PROSITE" id="PS00518">
    <property type="entry name" value="ZF_RING_1"/>
    <property type="match status" value="1"/>
</dbReference>
<dbReference type="SUPFAM" id="SSF57850">
    <property type="entry name" value="RING/U-box"/>
    <property type="match status" value="1"/>
</dbReference>
<evidence type="ECO:0000256" key="9">
    <source>
        <dbReference type="ARBA" id="ARBA00022786"/>
    </source>
</evidence>
<evidence type="ECO:0000256" key="16">
    <source>
        <dbReference type="SAM" id="MobiDB-lite"/>
    </source>
</evidence>
<evidence type="ECO:0000256" key="2">
    <source>
        <dbReference type="ARBA" id="ARBA00004906"/>
    </source>
</evidence>
<gene>
    <name evidence="18" type="ORF">LELG_00634</name>
</gene>
<evidence type="ECO:0000256" key="13">
    <source>
        <dbReference type="ARBA" id="ARBA00023136"/>
    </source>
</evidence>
<keyword evidence="19" id="KW-1185">Reference proteome</keyword>
<evidence type="ECO:0000256" key="7">
    <source>
        <dbReference type="ARBA" id="ARBA00022723"/>
    </source>
</evidence>
<dbReference type="KEGG" id="lel:PVL30_000615"/>
<dbReference type="GO" id="GO:0016562">
    <property type="term" value="P:protein import into peroxisome matrix, receptor recycling"/>
    <property type="evidence" value="ECO:0007669"/>
    <property type="project" value="UniProtKB-ARBA"/>
</dbReference>
<evidence type="ECO:0000256" key="14">
    <source>
        <dbReference type="ARBA" id="ARBA00023140"/>
    </source>
</evidence>
<keyword evidence="13" id="KW-0472">Membrane</keyword>
<dbReference type="Proteomes" id="UP000001996">
    <property type="component" value="Unassembled WGS sequence"/>
</dbReference>
<keyword evidence="10" id="KW-0862">Zinc</keyword>
<feature type="compositionally biased region" description="Acidic residues" evidence="16">
    <location>
        <begin position="402"/>
        <end position="413"/>
    </location>
</feature>
<evidence type="ECO:0000256" key="5">
    <source>
        <dbReference type="ARBA" id="ARBA00022679"/>
    </source>
</evidence>
<comment type="pathway">
    <text evidence="2">Protein modification; protein ubiquitination.</text>
</comment>
<protein>
    <recommendedName>
        <fullName evidence="17">RING-type domain-containing protein</fullName>
    </recommendedName>
</protein>
<keyword evidence="5" id="KW-0808">Transferase</keyword>
<evidence type="ECO:0000259" key="17">
    <source>
        <dbReference type="PROSITE" id="PS50089"/>
    </source>
</evidence>
<dbReference type="InterPro" id="IPR001841">
    <property type="entry name" value="Znf_RING"/>
</dbReference>
<keyword evidence="12" id="KW-1133">Transmembrane helix</keyword>
<feature type="region of interest" description="Disordered" evidence="16">
    <location>
        <begin position="372"/>
        <end position="428"/>
    </location>
</feature>
<evidence type="ECO:0000256" key="3">
    <source>
        <dbReference type="ARBA" id="ARBA00008704"/>
    </source>
</evidence>
<proteinExistence type="inferred from homology"/>
<dbReference type="GO" id="GO:0016567">
    <property type="term" value="P:protein ubiquitination"/>
    <property type="evidence" value="ECO:0007669"/>
    <property type="project" value="UniProtKB-ARBA"/>
</dbReference>
<keyword evidence="7" id="KW-0479">Metal-binding</keyword>
<keyword evidence="9" id="KW-0833">Ubl conjugation pathway</keyword>
<dbReference type="AlphaFoldDB" id="A5DTE8"/>
<dbReference type="InParanoid" id="A5DTE8"/>
<evidence type="ECO:0000256" key="10">
    <source>
        <dbReference type="ARBA" id="ARBA00022833"/>
    </source>
</evidence>
<evidence type="ECO:0000256" key="11">
    <source>
        <dbReference type="ARBA" id="ARBA00022927"/>
    </source>
</evidence>
<evidence type="ECO:0000256" key="1">
    <source>
        <dbReference type="ARBA" id="ARBA00004585"/>
    </source>
</evidence>
<dbReference type="PROSITE" id="PS50089">
    <property type="entry name" value="ZF_RING_2"/>
    <property type="match status" value="1"/>
</dbReference>
<organism evidence="18 19">
    <name type="scientific">Lodderomyces elongisporus (strain ATCC 11503 / CBS 2605 / JCM 1781 / NBRC 1676 / NRRL YB-4239)</name>
    <name type="common">Yeast</name>
    <name type="synonym">Saccharomyces elongisporus</name>
    <dbReference type="NCBI Taxonomy" id="379508"/>
    <lineage>
        <taxon>Eukaryota</taxon>
        <taxon>Fungi</taxon>
        <taxon>Dikarya</taxon>
        <taxon>Ascomycota</taxon>
        <taxon>Saccharomycotina</taxon>
        <taxon>Pichiomycetes</taxon>
        <taxon>Debaryomycetaceae</taxon>
        <taxon>Candida/Lodderomyces clade</taxon>
        <taxon>Lodderomyces</taxon>
    </lineage>
</organism>
<dbReference type="EMBL" id="CH981524">
    <property type="protein sequence ID" value="EDK42456.1"/>
    <property type="molecule type" value="Genomic_DNA"/>
</dbReference>
<name>A5DTE8_LODEL</name>
<evidence type="ECO:0000256" key="8">
    <source>
        <dbReference type="ARBA" id="ARBA00022771"/>
    </source>
</evidence>
<keyword evidence="14" id="KW-0576">Peroxisome</keyword>
<evidence type="ECO:0000256" key="4">
    <source>
        <dbReference type="ARBA" id="ARBA00022448"/>
    </source>
</evidence>
<dbReference type="PANTHER" id="PTHR23350:SF4">
    <property type="entry name" value="PEROXISOME BIOGENESIS FACTOR 2"/>
    <property type="match status" value="1"/>
</dbReference>
<dbReference type="GO" id="GO:0005778">
    <property type="term" value="C:peroxisomal membrane"/>
    <property type="evidence" value="ECO:0007669"/>
    <property type="project" value="UniProtKB-SubCell"/>
</dbReference>
<reference evidence="18 19" key="1">
    <citation type="journal article" date="2009" name="Nature">
        <title>Evolution of pathogenicity and sexual reproduction in eight Candida genomes.</title>
        <authorList>
            <person name="Butler G."/>
            <person name="Rasmussen M.D."/>
            <person name="Lin M.F."/>
            <person name="Santos M.A."/>
            <person name="Sakthikumar S."/>
            <person name="Munro C.A."/>
            <person name="Rheinbay E."/>
            <person name="Grabherr M."/>
            <person name="Forche A."/>
            <person name="Reedy J.L."/>
            <person name="Agrafioti I."/>
            <person name="Arnaud M.B."/>
            <person name="Bates S."/>
            <person name="Brown A.J."/>
            <person name="Brunke S."/>
            <person name="Costanzo M.C."/>
            <person name="Fitzpatrick D.A."/>
            <person name="de Groot P.W."/>
            <person name="Harris D."/>
            <person name="Hoyer L.L."/>
            <person name="Hube B."/>
            <person name="Klis F.M."/>
            <person name="Kodira C."/>
            <person name="Lennard N."/>
            <person name="Logue M.E."/>
            <person name="Martin R."/>
            <person name="Neiman A.M."/>
            <person name="Nikolaou E."/>
            <person name="Quail M.A."/>
            <person name="Quinn J."/>
            <person name="Santos M.C."/>
            <person name="Schmitzberger F.F."/>
            <person name="Sherlock G."/>
            <person name="Shah P."/>
            <person name="Silverstein K.A."/>
            <person name="Skrzypek M.S."/>
            <person name="Soll D."/>
            <person name="Staggs R."/>
            <person name="Stansfield I."/>
            <person name="Stumpf M.P."/>
            <person name="Sudbery P.E."/>
            <person name="Srikantha T."/>
            <person name="Zeng Q."/>
            <person name="Berman J."/>
            <person name="Berriman M."/>
            <person name="Heitman J."/>
            <person name="Gow N.A."/>
            <person name="Lorenz M.C."/>
            <person name="Birren B.W."/>
            <person name="Kellis M."/>
            <person name="Cuomo C.A."/>
        </authorList>
    </citation>
    <scope>NUCLEOTIDE SEQUENCE [LARGE SCALE GENOMIC DNA]</scope>
    <source>
        <strain evidence="19">ATCC 11503 / BCRC 21390 / CBS 2605 / JCM 1781 / NBRC 1676 / NRRL YB-4239</strain>
    </source>
</reference>
<dbReference type="OrthoDB" id="1701437at2759"/>
<feature type="domain" description="RING-type" evidence="17">
    <location>
        <begin position="284"/>
        <end position="345"/>
    </location>
</feature>
<dbReference type="Gene3D" id="3.30.40.10">
    <property type="entry name" value="Zinc/RING finger domain, C3HC4 (zinc finger)"/>
    <property type="match status" value="1"/>
</dbReference>
<feature type="compositionally biased region" description="Polar residues" evidence="16">
    <location>
        <begin position="414"/>
        <end position="427"/>
    </location>
</feature>
<evidence type="ECO:0000313" key="18">
    <source>
        <dbReference type="EMBL" id="EDK42456.1"/>
    </source>
</evidence>
<keyword evidence="4" id="KW-0813">Transport</keyword>
<comment type="similarity">
    <text evidence="3">Belongs to the pex2/pex10/pex12 family.</text>
</comment>
<dbReference type="InterPro" id="IPR006845">
    <property type="entry name" value="Pex_N"/>
</dbReference>
<dbReference type="GeneID" id="5235279"/>
<dbReference type="eggNOG" id="KOG2879">
    <property type="taxonomic scope" value="Eukaryota"/>
</dbReference>
<dbReference type="SMART" id="SM00184">
    <property type="entry name" value="RING"/>
    <property type="match status" value="1"/>
</dbReference>
<evidence type="ECO:0000256" key="12">
    <source>
        <dbReference type="ARBA" id="ARBA00022989"/>
    </source>
</evidence>
<evidence type="ECO:0000256" key="6">
    <source>
        <dbReference type="ARBA" id="ARBA00022692"/>
    </source>
</evidence>
<dbReference type="VEuPathDB" id="FungiDB:LELG_00634"/>
<dbReference type="GO" id="GO:0016740">
    <property type="term" value="F:transferase activity"/>
    <property type="evidence" value="ECO:0007669"/>
    <property type="project" value="UniProtKB-KW"/>
</dbReference>
<dbReference type="Pfam" id="PF04757">
    <property type="entry name" value="Pex2_Pex12"/>
    <property type="match status" value="1"/>
</dbReference>
<feature type="compositionally biased region" description="Acidic residues" evidence="16">
    <location>
        <begin position="450"/>
        <end position="470"/>
    </location>
</feature>
<dbReference type="FunCoup" id="A5DTE8">
    <property type="interactions" value="108"/>
</dbReference>